<evidence type="ECO:0000313" key="2">
    <source>
        <dbReference type="WBParaSite" id="PS1159_v2.g14657.t1"/>
    </source>
</evidence>
<evidence type="ECO:0000313" key="1">
    <source>
        <dbReference type="Proteomes" id="UP000887580"/>
    </source>
</evidence>
<dbReference type="Proteomes" id="UP000887580">
    <property type="component" value="Unplaced"/>
</dbReference>
<protein>
    <submittedName>
        <fullName evidence="2">Uncharacterized protein</fullName>
    </submittedName>
</protein>
<sequence>MDSNLQWVEQNLQKQRKILEEKQKQRRLQSAGPVRATFNSPFNSANSQSIISSPIPTAPIVYRHAEDLISHSISTTNPPGSLSLSSEPYTDFDAFSTTTTSTTTNNFSTSMTTIPSRTPPIHQRSGLFKKNMLF</sequence>
<accession>A0AC35F7M2</accession>
<reference evidence="2" key="1">
    <citation type="submission" date="2022-11" db="UniProtKB">
        <authorList>
            <consortium name="WormBaseParasite"/>
        </authorList>
    </citation>
    <scope>IDENTIFICATION</scope>
</reference>
<name>A0AC35F7M2_9BILA</name>
<proteinExistence type="predicted"/>
<organism evidence="1 2">
    <name type="scientific">Panagrolaimus sp. PS1159</name>
    <dbReference type="NCBI Taxonomy" id="55785"/>
    <lineage>
        <taxon>Eukaryota</taxon>
        <taxon>Metazoa</taxon>
        <taxon>Ecdysozoa</taxon>
        <taxon>Nematoda</taxon>
        <taxon>Chromadorea</taxon>
        <taxon>Rhabditida</taxon>
        <taxon>Tylenchina</taxon>
        <taxon>Panagrolaimomorpha</taxon>
        <taxon>Panagrolaimoidea</taxon>
        <taxon>Panagrolaimidae</taxon>
        <taxon>Panagrolaimus</taxon>
    </lineage>
</organism>
<dbReference type="WBParaSite" id="PS1159_v2.g14657.t1">
    <property type="protein sequence ID" value="PS1159_v2.g14657.t1"/>
    <property type="gene ID" value="PS1159_v2.g14657"/>
</dbReference>